<dbReference type="GO" id="GO:0020037">
    <property type="term" value="F:heme binding"/>
    <property type="evidence" value="ECO:0007669"/>
    <property type="project" value="InterPro"/>
</dbReference>
<protein>
    <recommendedName>
        <fullName evidence="9">Plastocyanin-like domain-containing protein</fullName>
    </recommendedName>
</protein>
<dbReference type="InterPro" id="IPR036396">
    <property type="entry name" value="Cyt_P450_sf"/>
</dbReference>
<dbReference type="AlphaFoldDB" id="A0A813V463"/>
<feature type="chain" id="PRO_5032693260" description="Plastocyanin-like domain-containing protein" evidence="8">
    <location>
        <begin position="19"/>
        <end position="1130"/>
    </location>
</feature>
<dbReference type="Gene3D" id="2.60.40.420">
    <property type="entry name" value="Cupredoxins - blue copper proteins"/>
    <property type="match status" value="3"/>
</dbReference>
<sequence>MSRLVLFILLMFFYLCNSQIPPSPFDKPSDICPKADNKPYDVDNYVGTPFILKPFEDDFVNPSPILPSSKDCRPDGHCMFAYTINITGTTLRPFDQSIPACVNKPPTKFLTYNGLIPGPTFTVPAGHESIIRFNNQIHDLFPETFSPCNGSRTGRPISVHHHGSASVPPYDGWAEDETCYLETKEYVYPNHRPATNWYHDHALHITADNAYHGLAGFHLVSSKKQIGGCGEPWNLEDIEEKHVILQDKVLDSNCQLFIDPEKIHEKSFFGDINLVSGIPYPRMSFEPKWYRFRLLNAAVSRPYLFKIKNAALKDISQKICKIIASDGGYRITPIPFPDSGLLIGVAERYECVCDFTAYAGQIVYLWNDRNDDWMKDVPYFCYSHLLAKIQVSSIVNDSSPQFNENMPNPEPERPITRVLNSSDIAAATKMAKDGKCHREMKFERKNNKWMINGETWDSFKIAADTIGQNTWELWYFQTGGGWFHPVHMHLVDFYIIKRDGDGGIRSFEVLAPKDVLYLGPSNKLYVLARFGAHRGDYMFHCHNLIHEDNDMMRAMRIIDSEKGLTAGSAQPFILNGFAKIVYSNWLYSNPMLNVTAAKPTAEMPTFDSAYMQNMLKTNVYQIFYPLNGTDVNINGFTNPWRSTWCPIIYLIIKKEKNLPPGPTDYSIPIFGHLFSLGKHPQETLLKWCQNRQSDIIHCYFGQKLVIVLNNYDLIKQAFLDDNYSARAQPFIFEEHFHGKGLTYADGERWLIHRKFAMNTLKKFGMGKHFLQDTILDELKDIFLSIDKQNEKPLNIKGLLTHGLSNIICGFAFGQRFSHNDQEFHDIVSLIEECFTLGSHDSWITIFPLLRFIPIQSLRGNYKQFSKNFKEIFKFAKKLVENHDENIDETKDYIDEYLKQANIDKKSNKLDSTFDMDQLITSITNLFIGGTETTSTTLRWAFVYMIENPQILNNVQQEIDNYMNNNKQHNLFIHMEDKEYLPYTLATIFEIQRCGNIATLGGSTMHRNLQATTLNGYNIPKDSYIAANFYACHVDERYFPNSDQFDPTRFLTDDHKPIQRPAGFIPFSIGKKSCPGESLANMELFLFFSNFIRQYDFHAVNKNEEINSKIFYHTSLTRAPFDYKLSFRKRF</sequence>
<evidence type="ECO:0000256" key="8">
    <source>
        <dbReference type="SAM" id="SignalP"/>
    </source>
</evidence>
<evidence type="ECO:0000313" key="11">
    <source>
        <dbReference type="Proteomes" id="UP000663891"/>
    </source>
</evidence>
<keyword evidence="3 7" id="KW-0479">Metal-binding</keyword>
<dbReference type="GO" id="GO:0005737">
    <property type="term" value="C:cytoplasm"/>
    <property type="evidence" value="ECO:0007669"/>
    <property type="project" value="TreeGrafter"/>
</dbReference>
<keyword evidence="4" id="KW-0560">Oxidoreductase</keyword>
<evidence type="ECO:0000259" key="9">
    <source>
        <dbReference type="Pfam" id="PF07731"/>
    </source>
</evidence>
<dbReference type="PRINTS" id="PR00385">
    <property type="entry name" value="P450"/>
</dbReference>
<dbReference type="InterPro" id="IPR011706">
    <property type="entry name" value="Cu-oxidase_C"/>
</dbReference>
<feature type="signal peptide" evidence="8">
    <location>
        <begin position="1"/>
        <end position="18"/>
    </location>
</feature>
<evidence type="ECO:0000256" key="2">
    <source>
        <dbReference type="ARBA" id="ARBA00010617"/>
    </source>
</evidence>
<dbReference type="InterPro" id="IPR050182">
    <property type="entry name" value="Cytochrome_P450_fam2"/>
</dbReference>
<dbReference type="PROSITE" id="PS00086">
    <property type="entry name" value="CYTOCHROME_P450"/>
    <property type="match status" value="1"/>
</dbReference>
<dbReference type="Gene3D" id="1.10.630.10">
    <property type="entry name" value="Cytochrome P450"/>
    <property type="match status" value="1"/>
</dbReference>
<comment type="cofactor">
    <cofactor evidence="1 7">
        <name>heme</name>
        <dbReference type="ChEBI" id="CHEBI:30413"/>
    </cofactor>
</comment>
<organism evidence="10 11">
    <name type="scientific">Adineta steineri</name>
    <dbReference type="NCBI Taxonomy" id="433720"/>
    <lineage>
        <taxon>Eukaryota</taxon>
        <taxon>Metazoa</taxon>
        <taxon>Spiralia</taxon>
        <taxon>Gnathifera</taxon>
        <taxon>Rotifera</taxon>
        <taxon>Eurotatoria</taxon>
        <taxon>Bdelloidea</taxon>
        <taxon>Adinetida</taxon>
        <taxon>Adinetidae</taxon>
        <taxon>Adineta</taxon>
    </lineage>
</organism>
<keyword evidence="7" id="KW-0349">Heme</keyword>
<dbReference type="OrthoDB" id="1055148at2759"/>
<evidence type="ECO:0000256" key="4">
    <source>
        <dbReference type="ARBA" id="ARBA00023002"/>
    </source>
</evidence>
<keyword evidence="5 7" id="KW-0408">Iron</keyword>
<dbReference type="InterPro" id="IPR017972">
    <property type="entry name" value="Cyt_P450_CS"/>
</dbReference>
<proteinExistence type="inferred from homology"/>
<evidence type="ECO:0000256" key="7">
    <source>
        <dbReference type="PIRSR" id="PIRSR602401-1"/>
    </source>
</evidence>
<gene>
    <name evidence="10" type="ORF">VCS650_LOCUS6059</name>
</gene>
<dbReference type="GO" id="GO:0016712">
    <property type="term" value="F:oxidoreductase activity, acting on paired donors, with incorporation or reduction of molecular oxygen, reduced flavin or flavoprotein as one donor, and incorporation of one atom of oxygen"/>
    <property type="evidence" value="ECO:0007669"/>
    <property type="project" value="TreeGrafter"/>
</dbReference>
<evidence type="ECO:0000256" key="5">
    <source>
        <dbReference type="ARBA" id="ARBA00023004"/>
    </source>
</evidence>
<dbReference type="GO" id="GO:0005507">
    <property type="term" value="F:copper ion binding"/>
    <property type="evidence" value="ECO:0007669"/>
    <property type="project" value="InterPro"/>
</dbReference>
<keyword evidence="6" id="KW-0503">Monooxygenase</keyword>
<dbReference type="InterPro" id="IPR002401">
    <property type="entry name" value="Cyt_P450_E_grp-I"/>
</dbReference>
<dbReference type="EMBL" id="CAJNON010000036">
    <property type="protein sequence ID" value="CAF0839581.1"/>
    <property type="molecule type" value="Genomic_DNA"/>
</dbReference>
<feature type="binding site" description="axial binding residue" evidence="7">
    <location>
        <position position="1073"/>
    </location>
    <ligand>
        <name>heme</name>
        <dbReference type="ChEBI" id="CHEBI:30413"/>
    </ligand>
    <ligandPart>
        <name>Fe</name>
        <dbReference type="ChEBI" id="CHEBI:18248"/>
    </ligandPart>
</feature>
<evidence type="ECO:0000256" key="3">
    <source>
        <dbReference type="ARBA" id="ARBA00022723"/>
    </source>
</evidence>
<dbReference type="GO" id="GO:0005506">
    <property type="term" value="F:iron ion binding"/>
    <property type="evidence" value="ECO:0007669"/>
    <property type="project" value="InterPro"/>
</dbReference>
<comment type="caution">
    <text evidence="10">The sequence shown here is derived from an EMBL/GenBank/DDBJ whole genome shotgun (WGS) entry which is preliminary data.</text>
</comment>
<dbReference type="FunFam" id="1.10.630.10:FF:000036">
    <property type="entry name" value="CYtochrome P450 family"/>
    <property type="match status" value="1"/>
</dbReference>
<reference evidence="10" key="1">
    <citation type="submission" date="2021-02" db="EMBL/GenBank/DDBJ databases">
        <authorList>
            <person name="Nowell W R."/>
        </authorList>
    </citation>
    <scope>NUCLEOTIDE SEQUENCE</scope>
</reference>
<dbReference type="PANTHER" id="PTHR24300">
    <property type="entry name" value="CYTOCHROME P450 508A4-RELATED"/>
    <property type="match status" value="1"/>
</dbReference>
<dbReference type="InterPro" id="IPR008972">
    <property type="entry name" value="Cupredoxin"/>
</dbReference>
<dbReference type="PRINTS" id="PR00463">
    <property type="entry name" value="EP450I"/>
</dbReference>
<dbReference type="GO" id="GO:0006805">
    <property type="term" value="P:xenobiotic metabolic process"/>
    <property type="evidence" value="ECO:0007669"/>
    <property type="project" value="TreeGrafter"/>
</dbReference>
<dbReference type="GO" id="GO:0008395">
    <property type="term" value="F:steroid hydroxylase activity"/>
    <property type="evidence" value="ECO:0007669"/>
    <property type="project" value="TreeGrafter"/>
</dbReference>
<dbReference type="PANTHER" id="PTHR24300:SF403">
    <property type="entry name" value="CYTOCHROME P450 306A1"/>
    <property type="match status" value="1"/>
</dbReference>
<dbReference type="Pfam" id="PF07731">
    <property type="entry name" value="Cu-oxidase_2"/>
    <property type="match status" value="1"/>
</dbReference>
<keyword evidence="8" id="KW-0732">Signal</keyword>
<name>A0A813V463_9BILA</name>
<evidence type="ECO:0000256" key="6">
    <source>
        <dbReference type="ARBA" id="ARBA00023033"/>
    </source>
</evidence>
<dbReference type="SUPFAM" id="SSF49503">
    <property type="entry name" value="Cupredoxins"/>
    <property type="match status" value="2"/>
</dbReference>
<feature type="domain" description="Plastocyanin-like" evidence="9">
    <location>
        <begin position="440"/>
        <end position="557"/>
    </location>
</feature>
<dbReference type="Pfam" id="PF00067">
    <property type="entry name" value="p450"/>
    <property type="match status" value="1"/>
</dbReference>
<evidence type="ECO:0000256" key="1">
    <source>
        <dbReference type="ARBA" id="ARBA00001971"/>
    </source>
</evidence>
<accession>A0A813V463</accession>
<dbReference type="SUPFAM" id="SSF48264">
    <property type="entry name" value="Cytochrome P450"/>
    <property type="match status" value="1"/>
</dbReference>
<dbReference type="Proteomes" id="UP000663891">
    <property type="component" value="Unassembled WGS sequence"/>
</dbReference>
<evidence type="ECO:0000313" key="10">
    <source>
        <dbReference type="EMBL" id="CAF0839581.1"/>
    </source>
</evidence>
<dbReference type="InterPro" id="IPR001128">
    <property type="entry name" value="Cyt_P450"/>
</dbReference>
<comment type="similarity">
    <text evidence="2">Belongs to the cytochrome P450 family.</text>
</comment>
<dbReference type="GO" id="GO:0006082">
    <property type="term" value="P:organic acid metabolic process"/>
    <property type="evidence" value="ECO:0007669"/>
    <property type="project" value="TreeGrafter"/>
</dbReference>